<protein>
    <recommendedName>
        <fullName evidence="2">DUF3700 domain-containing protein</fullName>
    </recommendedName>
</protein>
<dbReference type="EMBL" id="JAXIOK010000011">
    <property type="protein sequence ID" value="KAK4759752.1"/>
    <property type="molecule type" value="Genomic_DNA"/>
</dbReference>
<evidence type="ECO:0000313" key="4">
    <source>
        <dbReference type="Proteomes" id="UP001345219"/>
    </source>
</evidence>
<dbReference type="SUPFAM" id="SSF56235">
    <property type="entry name" value="N-terminal nucleophile aminohydrolases (Ntn hydrolases)"/>
    <property type="match status" value="1"/>
</dbReference>
<evidence type="ECO:0000256" key="1">
    <source>
        <dbReference type="SAM" id="MobiDB-lite"/>
    </source>
</evidence>
<evidence type="ECO:0000313" key="3">
    <source>
        <dbReference type="EMBL" id="KAK4759752.1"/>
    </source>
</evidence>
<dbReference type="Gene3D" id="3.60.20.10">
    <property type="entry name" value="Glutamine Phosphoribosylpyrophosphate, subunit 1, domain 1"/>
    <property type="match status" value="1"/>
</dbReference>
<gene>
    <name evidence="3" type="ORF">SAY87_022883</name>
</gene>
<dbReference type="InterPro" id="IPR024286">
    <property type="entry name" value="DUF3700"/>
</dbReference>
<proteinExistence type="predicted"/>
<dbReference type="PANTHER" id="PTHR45952:SF6">
    <property type="entry name" value="STEM-SPECIFIC PROTEIN TSJT1-LIKE"/>
    <property type="match status" value="1"/>
</dbReference>
<feature type="region of interest" description="Disordered" evidence="1">
    <location>
        <begin position="12"/>
        <end position="31"/>
    </location>
</feature>
<sequence>MLGIFKKELAHPPAELNSPPNPNMGSSSAAASRAKLPREIAQAFQSPHSPSNSFSVSFGNGAFLAFAPQERRTFATPQRLFCGLEDVYCIFTGGLNNLCSLIRQYGLSKCANEAMLVIEAYRTLRDRGPYPADQVLKDLDGDYGFVLLDNKAGTVFIASGSNERVRLFWGIAGDGSLVVSDSLEAMKGGCAKSYAPFPVGCMFHSEQGLMSFEHPTRKMKAMPRVDSEGVMCGANFKVDAHSKVSSMPRVGSEANWAMWTQNV</sequence>
<reference evidence="3 4" key="1">
    <citation type="journal article" date="2023" name="Hortic Res">
        <title>Pangenome of water caltrop reveals structural variations and asymmetric subgenome divergence after allopolyploidization.</title>
        <authorList>
            <person name="Zhang X."/>
            <person name="Chen Y."/>
            <person name="Wang L."/>
            <person name="Yuan Y."/>
            <person name="Fang M."/>
            <person name="Shi L."/>
            <person name="Lu R."/>
            <person name="Comes H.P."/>
            <person name="Ma Y."/>
            <person name="Chen Y."/>
            <person name="Huang G."/>
            <person name="Zhou Y."/>
            <person name="Zheng Z."/>
            <person name="Qiu Y."/>
        </authorList>
    </citation>
    <scope>NUCLEOTIDE SEQUENCE [LARGE SCALE GENOMIC DNA]</scope>
    <source>
        <tissue evidence="3">Roots</tissue>
    </source>
</reference>
<keyword evidence="4" id="KW-1185">Reference proteome</keyword>
<feature type="domain" description="DUF3700" evidence="2">
    <location>
        <begin position="2"/>
        <end position="238"/>
    </location>
</feature>
<dbReference type="InterPro" id="IPR044828">
    <property type="entry name" value="TSJT1-like"/>
</dbReference>
<dbReference type="AlphaFoldDB" id="A0AAN7Q565"/>
<dbReference type="PANTHER" id="PTHR45952">
    <property type="entry name" value="ALUMINUM INDUCED PROTEIN WITH YGL AND LRDR MOTIFS"/>
    <property type="match status" value="1"/>
</dbReference>
<dbReference type="SMART" id="SM01172">
    <property type="entry name" value="DUF3700"/>
    <property type="match status" value="1"/>
</dbReference>
<accession>A0AAN7Q565</accession>
<dbReference type="Proteomes" id="UP001345219">
    <property type="component" value="Chromosome 17"/>
</dbReference>
<name>A0AAN7Q565_9MYRT</name>
<dbReference type="InterPro" id="IPR029055">
    <property type="entry name" value="Ntn_hydrolases_N"/>
</dbReference>
<evidence type="ECO:0000259" key="2">
    <source>
        <dbReference type="SMART" id="SM01172"/>
    </source>
</evidence>
<organism evidence="3 4">
    <name type="scientific">Trapa incisa</name>
    <dbReference type="NCBI Taxonomy" id="236973"/>
    <lineage>
        <taxon>Eukaryota</taxon>
        <taxon>Viridiplantae</taxon>
        <taxon>Streptophyta</taxon>
        <taxon>Embryophyta</taxon>
        <taxon>Tracheophyta</taxon>
        <taxon>Spermatophyta</taxon>
        <taxon>Magnoliopsida</taxon>
        <taxon>eudicotyledons</taxon>
        <taxon>Gunneridae</taxon>
        <taxon>Pentapetalae</taxon>
        <taxon>rosids</taxon>
        <taxon>malvids</taxon>
        <taxon>Myrtales</taxon>
        <taxon>Lythraceae</taxon>
        <taxon>Trapa</taxon>
    </lineage>
</organism>
<dbReference type="Pfam" id="PF12481">
    <property type="entry name" value="DUF3700"/>
    <property type="match status" value="1"/>
</dbReference>
<comment type="caution">
    <text evidence="3">The sequence shown here is derived from an EMBL/GenBank/DDBJ whole genome shotgun (WGS) entry which is preliminary data.</text>
</comment>